<evidence type="ECO:0000313" key="1">
    <source>
        <dbReference type="EMBL" id="EDP97237.1"/>
    </source>
</evidence>
<dbReference type="InterPro" id="IPR012657">
    <property type="entry name" value="23S_rRNA-intervening_sequence"/>
</dbReference>
<dbReference type="AlphaFoldDB" id="A9DNN8"/>
<organism evidence="1 2">
    <name type="scientific">Kordia algicida OT-1</name>
    <dbReference type="NCBI Taxonomy" id="391587"/>
    <lineage>
        <taxon>Bacteria</taxon>
        <taxon>Pseudomonadati</taxon>
        <taxon>Bacteroidota</taxon>
        <taxon>Flavobacteriia</taxon>
        <taxon>Flavobacteriales</taxon>
        <taxon>Flavobacteriaceae</taxon>
        <taxon>Kordia</taxon>
    </lineage>
</organism>
<dbReference type="PANTHER" id="PTHR38471:SF2">
    <property type="entry name" value="FOUR HELIX BUNDLE PROTEIN"/>
    <property type="match status" value="1"/>
</dbReference>
<name>A9DNN8_9FLAO</name>
<proteinExistence type="predicted"/>
<dbReference type="Pfam" id="PF05635">
    <property type="entry name" value="23S_rRNA_IVP"/>
    <property type="match status" value="1"/>
</dbReference>
<keyword evidence="2" id="KW-1185">Reference proteome</keyword>
<dbReference type="CDD" id="cd16377">
    <property type="entry name" value="23S_rRNA_IVP_like"/>
    <property type="match status" value="1"/>
</dbReference>
<dbReference type="STRING" id="391587.KAOT1_18782"/>
<dbReference type="RefSeq" id="WP_007096288.1">
    <property type="nucleotide sequence ID" value="NZ_CP142125.1"/>
</dbReference>
<evidence type="ECO:0008006" key="3">
    <source>
        <dbReference type="Google" id="ProtNLM"/>
    </source>
</evidence>
<dbReference type="eggNOG" id="COG0399">
    <property type="taxonomic scope" value="Bacteria"/>
</dbReference>
<dbReference type="PANTHER" id="PTHR38471">
    <property type="entry name" value="FOUR HELIX BUNDLE PROTEIN"/>
    <property type="match status" value="1"/>
</dbReference>
<dbReference type="EMBL" id="ABIB01000002">
    <property type="protein sequence ID" value="EDP97237.1"/>
    <property type="molecule type" value="Genomic_DNA"/>
</dbReference>
<dbReference type="OrthoDB" id="5515766at2"/>
<reference evidence="1 2" key="1">
    <citation type="journal article" date="2011" name="J. Bacteriol.">
        <title>Genome sequence of the algicidal bacterium Kordia algicida OT-1.</title>
        <authorList>
            <person name="Lee H.S."/>
            <person name="Kang S.G."/>
            <person name="Kwon K.K."/>
            <person name="Lee J.H."/>
            <person name="Kim S.J."/>
        </authorList>
    </citation>
    <scope>NUCLEOTIDE SEQUENCE [LARGE SCALE GENOMIC DNA]</scope>
    <source>
        <strain evidence="1 2">OT-1</strain>
    </source>
</reference>
<sequence length="133" mass="15300">MATIKQFEDLEIWKLARILCQDIFKIGNSSDLKTDYKLYNQINVSSGSIMDNIAEGFERNGNREFIQFLSIAKASCGETRSQLYRILDRKYITSETFETLKTATLVLSKKISAFINYLSKSDMKGSKYKSRQP</sequence>
<dbReference type="HOGENOM" id="CLU_129874_0_0_10"/>
<dbReference type="SUPFAM" id="SSF158446">
    <property type="entry name" value="IVS-encoded protein-like"/>
    <property type="match status" value="1"/>
</dbReference>
<dbReference type="Gene3D" id="1.20.1440.60">
    <property type="entry name" value="23S rRNA-intervening sequence"/>
    <property type="match status" value="1"/>
</dbReference>
<gene>
    <name evidence="1" type="ORF">KAOT1_18782</name>
</gene>
<accession>A9DNN8</accession>
<dbReference type="InterPro" id="IPR036583">
    <property type="entry name" value="23S_rRNA_IVS_sf"/>
</dbReference>
<dbReference type="NCBIfam" id="TIGR02436">
    <property type="entry name" value="four helix bundle protein"/>
    <property type="match status" value="1"/>
</dbReference>
<evidence type="ECO:0000313" key="2">
    <source>
        <dbReference type="Proteomes" id="UP000002945"/>
    </source>
</evidence>
<dbReference type="Proteomes" id="UP000002945">
    <property type="component" value="Unassembled WGS sequence"/>
</dbReference>
<comment type="caution">
    <text evidence="1">The sequence shown here is derived from an EMBL/GenBank/DDBJ whole genome shotgun (WGS) entry which is preliminary data.</text>
</comment>
<protein>
    <recommendedName>
        <fullName evidence="3">Four helix bundle protein</fullName>
    </recommendedName>
</protein>